<organism evidence="2 3">
    <name type="scientific">Calicophoron daubneyi</name>
    <name type="common">Rumen fluke</name>
    <name type="synonym">Paramphistomum daubneyi</name>
    <dbReference type="NCBI Taxonomy" id="300641"/>
    <lineage>
        <taxon>Eukaryota</taxon>
        <taxon>Metazoa</taxon>
        <taxon>Spiralia</taxon>
        <taxon>Lophotrochozoa</taxon>
        <taxon>Platyhelminthes</taxon>
        <taxon>Trematoda</taxon>
        <taxon>Digenea</taxon>
        <taxon>Plagiorchiida</taxon>
        <taxon>Pronocephalata</taxon>
        <taxon>Paramphistomoidea</taxon>
        <taxon>Paramphistomidae</taxon>
        <taxon>Calicophoron</taxon>
    </lineage>
</organism>
<dbReference type="PANTHER" id="PTHR31569:SF4">
    <property type="entry name" value="SWIM-TYPE DOMAIN-CONTAINING PROTEIN"/>
    <property type="match status" value="1"/>
</dbReference>
<proteinExistence type="predicted"/>
<dbReference type="PANTHER" id="PTHR31569">
    <property type="entry name" value="SWIM-TYPE DOMAIN-CONTAINING PROTEIN"/>
    <property type="match status" value="1"/>
</dbReference>
<reference evidence="2" key="1">
    <citation type="submission" date="2024-06" db="EMBL/GenBank/DDBJ databases">
        <authorList>
            <person name="Liu X."/>
            <person name="Lenzi L."/>
            <person name="Haldenby T S."/>
            <person name="Uol C."/>
        </authorList>
    </citation>
    <scope>NUCLEOTIDE SEQUENCE</scope>
</reference>
<comment type="caution">
    <text evidence="2">The sequence shown here is derived from an EMBL/GenBank/DDBJ whole genome shotgun (WGS) entry which is preliminary data.</text>
</comment>
<evidence type="ECO:0000313" key="2">
    <source>
        <dbReference type="EMBL" id="CAL5129418.1"/>
    </source>
</evidence>
<evidence type="ECO:0008006" key="4">
    <source>
        <dbReference type="Google" id="ProtNLM"/>
    </source>
</evidence>
<name>A0AAV2T2A3_CALDB</name>
<dbReference type="EMBL" id="CAXLJL010000001">
    <property type="protein sequence ID" value="CAL5129418.1"/>
    <property type="molecule type" value="Genomic_DNA"/>
</dbReference>
<protein>
    <recommendedName>
        <fullName evidence="4">FAR1 domain-containing protein</fullName>
    </recommendedName>
</protein>
<sequence length="392" mass="44280">MSVVHNELFQRLFEGRIFATYDDFVACKQEFEKSTGCTFNNCMSKRSSDASIKFSYSKYLCEFGDFGRKSLSQGIRKSRKTKNLGCNAKFIVVYREGGLRVRSFDITHNHPCGLRLARSSFMNRRLTEEELENLRTFLLTRPPPAYIQQYIKEQFNKSLSWTDVKNMLQTANLLHLIRRRKTRKSGGTKKSASRMPRSDLDLGFDVQPSSSPEVPDSPTNTVSEFPSWSTFEVTNVPSATAVRVQDSPMELTPQMSDSFSDTETNAQNLPFGRTVHQAVSEQPFCCSSICSAIRELRESVDHAQAEETIRSIESALAAYASFGGSRKLVWGLVPPVKTENANRPADLTELKPSNQISPPLTVHVTLCKQSARRRSRRGRFLPQSNDVDSEDD</sequence>
<gene>
    <name evidence="2" type="ORF">CDAUBV1_LOCUS341</name>
</gene>
<feature type="region of interest" description="Disordered" evidence="1">
    <location>
        <begin position="368"/>
        <end position="392"/>
    </location>
</feature>
<dbReference type="InterPro" id="IPR052579">
    <property type="entry name" value="Zinc_finger_SWIM"/>
</dbReference>
<accession>A0AAV2T2A3</accession>
<dbReference type="Proteomes" id="UP001497525">
    <property type="component" value="Unassembled WGS sequence"/>
</dbReference>
<dbReference type="AlphaFoldDB" id="A0AAV2T2A3"/>
<feature type="compositionally biased region" description="Basic residues" evidence="1">
    <location>
        <begin position="370"/>
        <end position="379"/>
    </location>
</feature>
<evidence type="ECO:0000256" key="1">
    <source>
        <dbReference type="SAM" id="MobiDB-lite"/>
    </source>
</evidence>
<feature type="compositionally biased region" description="Polar residues" evidence="1">
    <location>
        <begin position="207"/>
        <end position="222"/>
    </location>
</feature>
<evidence type="ECO:0000313" key="3">
    <source>
        <dbReference type="Proteomes" id="UP001497525"/>
    </source>
</evidence>
<feature type="region of interest" description="Disordered" evidence="1">
    <location>
        <begin position="180"/>
        <end position="222"/>
    </location>
</feature>